<keyword evidence="1" id="KW-0472">Membrane</keyword>
<dbReference type="RefSeq" id="XP_005850999.1">
    <property type="nucleotide sequence ID" value="XM_005850937.1"/>
</dbReference>
<proteinExistence type="predicted"/>
<dbReference type="STRING" id="554065.E1Z6A7"/>
<dbReference type="EMBL" id="GL433837">
    <property type="protein sequence ID" value="EFN58897.1"/>
    <property type="molecule type" value="Genomic_DNA"/>
</dbReference>
<dbReference type="OrthoDB" id="196633at2759"/>
<dbReference type="Proteomes" id="UP000008141">
    <property type="component" value="Unassembled WGS sequence"/>
</dbReference>
<feature type="transmembrane region" description="Helical" evidence="1">
    <location>
        <begin position="44"/>
        <end position="64"/>
    </location>
</feature>
<dbReference type="InterPro" id="IPR019634">
    <property type="entry name" value="Uncharacterised_Ycf49"/>
</dbReference>
<dbReference type="KEGG" id="cvr:CHLNCDRAFT_19867"/>
<keyword evidence="3" id="KW-1185">Reference proteome</keyword>
<organism evidence="3">
    <name type="scientific">Chlorella variabilis</name>
    <name type="common">Green alga</name>
    <dbReference type="NCBI Taxonomy" id="554065"/>
    <lineage>
        <taxon>Eukaryota</taxon>
        <taxon>Viridiplantae</taxon>
        <taxon>Chlorophyta</taxon>
        <taxon>core chlorophytes</taxon>
        <taxon>Trebouxiophyceae</taxon>
        <taxon>Chlorellales</taxon>
        <taxon>Chlorellaceae</taxon>
        <taxon>Chlorella clade</taxon>
        <taxon>Chlorella</taxon>
    </lineage>
</organism>
<dbReference type="GeneID" id="17358371"/>
<reference evidence="2 3" key="1">
    <citation type="journal article" date="2010" name="Plant Cell">
        <title>The Chlorella variabilis NC64A genome reveals adaptation to photosymbiosis, coevolution with viruses, and cryptic sex.</title>
        <authorList>
            <person name="Blanc G."/>
            <person name="Duncan G."/>
            <person name="Agarkova I."/>
            <person name="Borodovsky M."/>
            <person name="Gurnon J."/>
            <person name="Kuo A."/>
            <person name="Lindquist E."/>
            <person name="Lucas S."/>
            <person name="Pangilinan J."/>
            <person name="Polle J."/>
            <person name="Salamov A."/>
            <person name="Terry A."/>
            <person name="Yamada T."/>
            <person name="Dunigan D.D."/>
            <person name="Grigoriev I.V."/>
            <person name="Claverie J.M."/>
            <person name="Van Etten J.L."/>
        </authorList>
    </citation>
    <scope>NUCLEOTIDE SEQUENCE [LARGE SCALE GENOMIC DNA]</scope>
    <source>
        <strain evidence="2 3">NC64A</strain>
    </source>
</reference>
<dbReference type="AlphaFoldDB" id="E1Z6A7"/>
<evidence type="ECO:0000256" key="1">
    <source>
        <dbReference type="SAM" id="Phobius"/>
    </source>
</evidence>
<gene>
    <name evidence="2" type="ORF">CHLNCDRAFT_19867</name>
</gene>
<dbReference type="eggNOG" id="ENOG502RZEV">
    <property type="taxonomic scope" value="Eukaryota"/>
</dbReference>
<dbReference type="InParanoid" id="E1Z6A7"/>
<dbReference type="PANTHER" id="PTHR33833">
    <property type="entry name" value="NUCLEOLAR-LIKE PROTEIN-RELATED"/>
    <property type="match status" value="1"/>
</dbReference>
<feature type="transmembrane region" description="Helical" evidence="1">
    <location>
        <begin position="12"/>
        <end position="32"/>
    </location>
</feature>
<dbReference type="PANTHER" id="PTHR33833:SF3">
    <property type="entry name" value="YCF49-LIKE PROTEIN"/>
    <property type="match status" value="1"/>
</dbReference>
<accession>E1Z6A7</accession>
<dbReference type="Pfam" id="PF10693">
    <property type="entry name" value="DUF2499"/>
    <property type="match status" value="1"/>
</dbReference>
<sequence length="105" mass="11565">MEPANALSLPTWAVHTSSVLEWVTAMGLMWRYGEVSGNTRWKGMAWGMLPCLGSAMCACTWHLFYNSPDLEFLVALQAALTVVGNFTCWLAAYQIYAAAQQEQGA</sequence>
<name>E1Z6A7_CHLVA</name>
<evidence type="ECO:0000313" key="2">
    <source>
        <dbReference type="EMBL" id="EFN58897.1"/>
    </source>
</evidence>
<feature type="transmembrane region" description="Helical" evidence="1">
    <location>
        <begin position="70"/>
        <end position="93"/>
    </location>
</feature>
<keyword evidence="1" id="KW-0812">Transmembrane</keyword>
<keyword evidence="1" id="KW-1133">Transmembrane helix</keyword>
<evidence type="ECO:0008006" key="4">
    <source>
        <dbReference type="Google" id="ProtNLM"/>
    </source>
</evidence>
<protein>
    <recommendedName>
        <fullName evidence="4">Ycf49-like protein</fullName>
    </recommendedName>
</protein>
<dbReference type="OMA" id="ACTWHYF"/>
<evidence type="ECO:0000313" key="3">
    <source>
        <dbReference type="Proteomes" id="UP000008141"/>
    </source>
</evidence>